<evidence type="ECO:0000313" key="4">
    <source>
        <dbReference type="Proteomes" id="UP000199589"/>
    </source>
</evidence>
<keyword evidence="4" id="KW-1185">Reference proteome</keyword>
<evidence type="ECO:0000259" key="2">
    <source>
        <dbReference type="Pfam" id="PF02371"/>
    </source>
</evidence>
<dbReference type="InterPro" id="IPR003346">
    <property type="entry name" value="Transposase_20"/>
</dbReference>
<feature type="domain" description="Transposase IS110-like N-terminal" evidence="1">
    <location>
        <begin position="6"/>
        <end position="153"/>
    </location>
</feature>
<dbReference type="GO" id="GO:0004803">
    <property type="term" value="F:transposase activity"/>
    <property type="evidence" value="ECO:0007669"/>
    <property type="project" value="InterPro"/>
</dbReference>
<gene>
    <name evidence="3" type="ORF">SAMN04488569_11211</name>
</gene>
<accession>A0A1I4CFT3</accession>
<dbReference type="Pfam" id="PF01548">
    <property type="entry name" value="DEDD_Tnp_IS110"/>
    <property type="match status" value="1"/>
</dbReference>
<dbReference type="Proteomes" id="UP000199589">
    <property type="component" value="Unassembled WGS sequence"/>
</dbReference>
<dbReference type="AlphaFoldDB" id="A0A1I4CFT3"/>
<name>A0A1I4CFT3_9LACT</name>
<reference evidence="4" key="1">
    <citation type="submission" date="2016-10" db="EMBL/GenBank/DDBJ databases">
        <authorList>
            <person name="Varghese N."/>
            <person name="Submissions S."/>
        </authorList>
    </citation>
    <scope>NUCLEOTIDE SEQUENCE [LARGE SCALE GENOMIC DNA]</scope>
    <source>
        <strain evidence="4">DSM 16108</strain>
    </source>
</reference>
<sequence>MRVMALDVSKGKSYVVIYEEELCVAEWEIKHNQEGFNQLKSQLCKETTEVVFEATGVYSKQIESFFKTERISYCILNPLLAKKQTDGLRGNKTDKVDAHKLAQSHYRFDREKKNHQTSIYSEIHEVSILYDEVHANLIKQRVQLHAVLQQCFPEIETLYSSNLSKYALNIIERFPHPAYIKELSKTRIKNIILASTKKNISKEEALLKADQLIHLADVSYPAVDKDHFLVTKVQYRIKQIQQLFDTKERLSKKMIEQSKKLNEFSVLVSIPGIGPLTAALIISELGDIRRFSTSNQLNAYVGIDIRTHQSGTMRKKDRINKRGNARARKILFFTIRNMLKTQKTAPNHIVDYYYKLKKQPYSKRDKVAV</sequence>
<dbReference type="InterPro" id="IPR047650">
    <property type="entry name" value="Transpos_IS110"/>
</dbReference>
<feature type="domain" description="Transposase IS116/IS110/IS902 C-terminal" evidence="2">
    <location>
        <begin position="266"/>
        <end position="343"/>
    </location>
</feature>
<dbReference type="GO" id="GO:0003677">
    <property type="term" value="F:DNA binding"/>
    <property type="evidence" value="ECO:0007669"/>
    <property type="project" value="InterPro"/>
</dbReference>
<dbReference type="EMBL" id="FOSJ01000121">
    <property type="protein sequence ID" value="SFK78996.1"/>
    <property type="molecule type" value="Genomic_DNA"/>
</dbReference>
<dbReference type="GO" id="GO:0006313">
    <property type="term" value="P:DNA transposition"/>
    <property type="evidence" value="ECO:0007669"/>
    <property type="project" value="InterPro"/>
</dbReference>
<organism evidence="3 4">
    <name type="scientific">Marinilactibacillus piezotolerans</name>
    <dbReference type="NCBI Taxonomy" id="258723"/>
    <lineage>
        <taxon>Bacteria</taxon>
        <taxon>Bacillati</taxon>
        <taxon>Bacillota</taxon>
        <taxon>Bacilli</taxon>
        <taxon>Lactobacillales</taxon>
        <taxon>Carnobacteriaceae</taxon>
        <taxon>Marinilactibacillus</taxon>
    </lineage>
</organism>
<proteinExistence type="predicted"/>
<dbReference type="InterPro" id="IPR002525">
    <property type="entry name" value="Transp_IS110-like_N"/>
</dbReference>
<evidence type="ECO:0000313" key="3">
    <source>
        <dbReference type="EMBL" id="SFK78996.1"/>
    </source>
</evidence>
<dbReference type="Pfam" id="PF02371">
    <property type="entry name" value="Transposase_20"/>
    <property type="match status" value="1"/>
</dbReference>
<dbReference type="PANTHER" id="PTHR33055">
    <property type="entry name" value="TRANSPOSASE FOR INSERTION SEQUENCE ELEMENT IS1111A"/>
    <property type="match status" value="1"/>
</dbReference>
<evidence type="ECO:0000259" key="1">
    <source>
        <dbReference type="Pfam" id="PF01548"/>
    </source>
</evidence>
<dbReference type="PANTHER" id="PTHR33055:SF17">
    <property type="entry name" value="THIRD ORF IN TRANSPOSON ISC1491"/>
    <property type="match status" value="1"/>
</dbReference>
<protein>
    <submittedName>
        <fullName evidence="3">Transposase</fullName>
    </submittedName>
</protein>
<dbReference type="OrthoDB" id="9790935at2"/>
<dbReference type="NCBIfam" id="NF033542">
    <property type="entry name" value="transpos_IS110"/>
    <property type="match status" value="1"/>
</dbReference>
<feature type="non-terminal residue" evidence="3">
    <location>
        <position position="369"/>
    </location>
</feature>